<feature type="compositionally biased region" description="Low complexity" evidence="1">
    <location>
        <begin position="1"/>
        <end position="25"/>
    </location>
</feature>
<gene>
    <name evidence="3" type="ORF">CVT26_005996</name>
</gene>
<dbReference type="AlphaFoldDB" id="A0A409Y1E1"/>
<name>A0A409Y1E1_9AGAR</name>
<evidence type="ECO:0000313" key="3">
    <source>
        <dbReference type="EMBL" id="PPQ96827.1"/>
    </source>
</evidence>
<comment type="caution">
    <text evidence="3">The sequence shown here is derived from an EMBL/GenBank/DDBJ whole genome shotgun (WGS) entry which is preliminary data.</text>
</comment>
<accession>A0A409Y1E1</accession>
<evidence type="ECO:0000256" key="2">
    <source>
        <dbReference type="SAM" id="Phobius"/>
    </source>
</evidence>
<sequence>MSLTTTTTSASSLTSASSASQTSSANGDGMVNNGSGLHPSTSYFITAAILLGVAVMLGTFSRRRHMYTLRRGTVLPPPIVPQRVARPPPKRPVFYERYFRDAVTTTWTDTTPLSATLISASDPLADSDDLSIEESKHPEPPDKLEISVMIAMPSPSRRHNGPTQAPLAPASGRLGRPAERDDSCGFLPEYQIGVTSLSLQAEWIANS</sequence>
<feature type="transmembrane region" description="Helical" evidence="2">
    <location>
        <begin position="42"/>
        <end position="61"/>
    </location>
</feature>
<keyword evidence="2" id="KW-1133">Transmembrane helix</keyword>
<keyword evidence="2" id="KW-0812">Transmembrane</keyword>
<dbReference type="EMBL" id="NHYE01001319">
    <property type="protein sequence ID" value="PPQ96827.1"/>
    <property type="molecule type" value="Genomic_DNA"/>
</dbReference>
<proteinExistence type="predicted"/>
<feature type="region of interest" description="Disordered" evidence="1">
    <location>
        <begin position="1"/>
        <end position="33"/>
    </location>
</feature>
<organism evidence="3 4">
    <name type="scientific">Gymnopilus dilepis</name>
    <dbReference type="NCBI Taxonomy" id="231916"/>
    <lineage>
        <taxon>Eukaryota</taxon>
        <taxon>Fungi</taxon>
        <taxon>Dikarya</taxon>
        <taxon>Basidiomycota</taxon>
        <taxon>Agaricomycotina</taxon>
        <taxon>Agaricomycetes</taxon>
        <taxon>Agaricomycetidae</taxon>
        <taxon>Agaricales</taxon>
        <taxon>Agaricineae</taxon>
        <taxon>Hymenogastraceae</taxon>
        <taxon>Gymnopilus</taxon>
    </lineage>
</organism>
<dbReference type="InParanoid" id="A0A409Y1E1"/>
<keyword evidence="4" id="KW-1185">Reference proteome</keyword>
<reference evidence="3 4" key="1">
    <citation type="journal article" date="2018" name="Evol. Lett.">
        <title>Horizontal gene cluster transfer increased hallucinogenic mushroom diversity.</title>
        <authorList>
            <person name="Reynolds H.T."/>
            <person name="Vijayakumar V."/>
            <person name="Gluck-Thaler E."/>
            <person name="Korotkin H.B."/>
            <person name="Matheny P.B."/>
            <person name="Slot J.C."/>
        </authorList>
    </citation>
    <scope>NUCLEOTIDE SEQUENCE [LARGE SCALE GENOMIC DNA]</scope>
    <source>
        <strain evidence="3 4">SRW20</strain>
    </source>
</reference>
<protein>
    <submittedName>
        <fullName evidence="3">Uncharacterized protein</fullName>
    </submittedName>
</protein>
<feature type="region of interest" description="Disordered" evidence="1">
    <location>
        <begin position="153"/>
        <end position="182"/>
    </location>
</feature>
<evidence type="ECO:0000313" key="4">
    <source>
        <dbReference type="Proteomes" id="UP000284706"/>
    </source>
</evidence>
<dbReference type="Proteomes" id="UP000284706">
    <property type="component" value="Unassembled WGS sequence"/>
</dbReference>
<keyword evidence="2" id="KW-0472">Membrane</keyword>
<evidence type="ECO:0000256" key="1">
    <source>
        <dbReference type="SAM" id="MobiDB-lite"/>
    </source>
</evidence>